<dbReference type="Proteomes" id="UP000000245">
    <property type="component" value="Chromosome"/>
</dbReference>
<proteinExistence type="predicted"/>
<protein>
    <recommendedName>
        <fullName evidence="4">DUF2125 domain-containing protein</fullName>
    </recommendedName>
</protein>
<evidence type="ECO:0008006" key="4">
    <source>
        <dbReference type="Google" id="ProtNLM"/>
    </source>
</evidence>
<dbReference type="InterPro" id="IPR018666">
    <property type="entry name" value="DUF2125"/>
</dbReference>
<organism evidence="2 3">
    <name type="scientific">Acidiphilium cryptum (strain JF-5)</name>
    <dbReference type="NCBI Taxonomy" id="349163"/>
    <lineage>
        <taxon>Bacteria</taxon>
        <taxon>Pseudomonadati</taxon>
        <taxon>Pseudomonadota</taxon>
        <taxon>Alphaproteobacteria</taxon>
        <taxon>Acetobacterales</taxon>
        <taxon>Acidocellaceae</taxon>
        <taxon>Acidiphilium</taxon>
    </lineage>
</organism>
<sequence>MRRLVRFLSLVVVLAALGWLGLWWYAESRLALAVDQAAARLHAAGWTVSHGAVTRGTSPFVADVRVADLRLTPPVADGPAPTLEIPAVDLVVHPAAPLTLDLGFATVWRMALEGGPSFTLRFGSIAADDRFDLADLLHHAPDPLRAGAFHATDLRVDSENTNFTLVSIAAIDASGTRNPDAGPDSMAATLHESLRGLALSPLFVTLGNLPFGGKLTALSVDLALFGPAAALPARLTLPPGARWLAPGAAANLPALWRQLGPALHRWAQGGGHGTYDFGLTVGPLDAHGTGSFGFDAGTQPKGRLHLVADGLGAALGALSTHYPSLTGDISALTTAAAPYFTRGPKGGQRLAVDFVLAHGAVSANGTKLTTVPPLVWPASPQAVPGKAAPKG</sequence>
<evidence type="ECO:0000313" key="2">
    <source>
        <dbReference type="EMBL" id="ABQ29810.1"/>
    </source>
</evidence>
<dbReference type="HOGENOM" id="CLU_705196_0_0_5"/>
<reference evidence="2 3" key="1">
    <citation type="submission" date="2007-05" db="EMBL/GenBank/DDBJ databases">
        <title>Complete sequence of chromosome of Acidiphilium cryptum JF-5.</title>
        <authorList>
            <consortium name="US DOE Joint Genome Institute"/>
            <person name="Copeland A."/>
            <person name="Lucas S."/>
            <person name="Lapidus A."/>
            <person name="Barry K."/>
            <person name="Detter J.C."/>
            <person name="Glavina del Rio T."/>
            <person name="Hammon N."/>
            <person name="Israni S."/>
            <person name="Dalin E."/>
            <person name="Tice H."/>
            <person name="Pitluck S."/>
            <person name="Sims D."/>
            <person name="Brettin T."/>
            <person name="Bruce D."/>
            <person name="Han C."/>
            <person name="Schmutz J."/>
            <person name="Larimer F."/>
            <person name="Land M."/>
            <person name="Hauser L."/>
            <person name="Kyrpides N."/>
            <person name="Kim E."/>
            <person name="Magnuson T."/>
            <person name="Richardson P."/>
        </authorList>
    </citation>
    <scope>NUCLEOTIDE SEQUENCE [LARGE SCALE GENOMIC DNA]</scope>
    <source>
        <strain evidence="2 3">JF-5</strain>
    </source>
</reference>
<accession>A5FW28</accession>
<feature type="transmembrane region" description="Helical" evidence="1">
    <location>
        <begin position="7"/>
        <end position="26"/>
    </location>
</feature>
<name>A5FW28_ACICJ</name>
<keyword evidence="1" id="KW-0472">Membrane</keyword>
<dbReference type="STRING" id="349163.Acry_0586"/>
<keyword evidence="1" id="KW-1133">Transmembrane helix</keyword>
<keyword evidence="3" id="KW-1185">Reference proteome</keyword>
<dbReference type="AlphaFoldDB" id="A5FW28"/>
<keyword evidence="1" id="KW-0812">Transmembrane</keyword>
<gene>
    <name evidence="2" type="ordered locus">Acry_0586</name>
</gene>
<evidence type="ECO:0000313" key="3">
    <source>
        <dbReference type="Proteomes" id="UP000000245"/>
    </source>
</evidence>
<dbReference type="KEGG" id="acr:Acry_0586"/>
<dbReference type="eggNOG" id="COG4093">
    <property type="taxonomic scope" value="Bacteria"/>
</dbReference>
<dbReference type="RefSeq" id="WP_011941625.1">
    <property type="nucleotide sequence ID" value="NC_009484.1"/>
</dbReference>
<dbReference type="EMBL" id="CP000697">
    <property type="protein sequence ID" value="ABQ29810.1"/>
    <property type="molecule type" value="Genomic_DNA"/>
</dbReference>
<evidence type="ECO:0000256" key="1">
    <source>
        <dbReference type="SAM" id="Phobius"/>
    </source>
</evidence>
<dbReference type="Pfam" id="PF09898">
    <property type="entry name" value="DUF2125"/>
    <property type="match status" value="1"/>
</dbReference>